<protein>
    <submittedName>
        <fullName evidence="8">MFS transporter</fullName>
    </submittedName>
</protein>
<keyword evidence="5 6" id="KW-0472">Membrane</keyword>
<feature type="transmembrane region" description="Helical" evidence="6">
    <location>
        <begin position="209"/>
        <end position="231"/>
    </location>
</feature>
<feature type="transmembrane region" description="Helical" evidence="6">
    <location>
        <begin position="322"/>
        <end position="342"/>
    </location>
</feature>
<keyword evidence="3 6" id="KW-0812">Transmembrane</keyword>
<dbReference type="PROSITE" id="PS50850">
    <property type="entry name" value="MFS"/>
    <property type="match status" value="1"/>
</dbReference>
<feature type="transmembrane region" description="Helical" evidence="6">
    <location>
        <begin position="45"/>
        <end position="68"/>
    </location>
</feature>
<evidence type="ECO:0000313" key="8">
    <source>
        <dbReference type="EMBL" id="GAA1837763.1"/>
    </source>
</evidence>
<feature type="transmembrane region" description="Helical" evidence="6">
    <location>
        <begin position="80"/>
        <end position="97"/>
    </location>
</feature>
<dbReference type="InterPro" id="IPR011701">
    <property type="entry name" value="MFS"/>
</dbReference>
<feature type="transmembrane region" description="Helical" evidence="6">
    <location>
        <begin position="297"/>
        <end position="315"/>
    </location>
</feature>
<dbReference type="InterPro" id="IPR050189">
    <property type="entry name" value="MFS_Efflux_Transporters"/>
</dbReference>
<feature type="transmembrane region" description="Helical" evidence="6">
    <location>
        <begin position="269"/>
        <end position="291"/>
    </location>
</feature>
<evidence type="ECO:0000256" key="4">
    <source>
        <dbReference type="ARBA" id="ARBA00022989"/>
    </source>
</evidence>
<evidence type="ECO:0000313" key="9">
    <source>
        <dbReference type="Proteomes" id="UP001500449"/>
    </source>
</evidence>
<evidence type="ECO:0000256" key="3">
    <source>
        <dbReference type="ARBA" id="ARBA00022692"/>
    </source>
</evidence>
<dbReference type="Pfam" id="PF07690">
    <property type="entry name" value="MFS_1"/>
    <property type="match status" value="1"/>
</dbReference>
<dbReference type="EMBL" id="BAAAQK010000004">
    <property type="protein sequence ID" value="GAA1837763.1"/>
    <property type="molecule type" value="Genomic_DNA"/>
</dbReference>
<keyword evidence="2" id="KW-1003">Cell membrane</keyword>
<dbReference type="InterPro" id="IPR020846">
    <property type="entry name" value="MFS_dom"/>
</dbReference>
<dbReference type="InterPro" id="IPR036259">
    <property type="entry name" value="MFS_trans_sf"/>
</dbReference>
<comment type="subcellular location">
    <subcellularLocation>
        <location evidence="1">Cell membrane</location>
        <topology evidence="1">Multi-pass membrane protein</topology>
    </subcellularLocation>
</comment>
<evidence type="ECO:0000259" key="7">
    <source>
        <dbReference type="PROSITE" id="PS50850"/>
    </source>
</evidence>
<feature type="transmembrane region" description="Helical" evidence="6">
    <location>
        <begin position="12"/>
        <end position="39"/>
    </location>
</feature>
<dbReference type="SUPFAM" id="SSF103473">
    <property type="entry name" value="MFS general substrate transporter"/>
    <property type="match status" value="1"/>
</dbReference>
<dbReference type="Proteomes" id="UP001500449">
    <property type="component" value="Unassembled WGS sequence"/>
</dbReference>
<gene>
    <name evidence="8" type="ORF">GCM10009836_15630</name>
</gene>
<feature type="transmembrane region" description="Helical" evidence="6">
    <location>
        <begin position="168"/>
        <end position="188"/>
    </location>
</feature>
<evidence type="ECO:0000256" key="5">
    <source>
        <dbReference type="ARBA" id="ARBA00023136"/>
    </source>
</evidence>
<keyword evidence="4 6" id="KW-1133">Transmembrane helix</keyword>
<dbReference type="CDD" id="cd17324">
    <property type="entry name" value="MFS_NepI_like"/>
    <property type="match status" value="1"/>
</dbReference>
<reference evidence="8 9" key="1">
    <citation type="journal article" date="2019" name="Int. J. Syst. Evol. Microbiol.">
        <title>The Global Catalogue of Microorganisms (GCM) 10K type strain sequencing project: providing services to taxonomists for standard genome sequencing and annotation.</title>
        <authorList>
            <consortium name="The Broad Institute Genomics Platform"/>
            <consortium name="The Broad Institute Genome Sequencing Center for Infectious Disease"/>
            <person name="Wu L."/>
            <person name="Ma J."/>
        </authorList>
    </citation>
    <scope>NUCLEOTIDE SEQUENCE [LARGE SCALE GENOMIC DNA]</scope>
    <source>
        <strain evidence="8 9">JCM 16009</strain>
    </source>
</reference>
<feature type="transmembrane region" description="Helical" evidence="6">
    <location>
        <begin position="243"/>
        <end position="262"/>
    </location>
</feature>
<accession>A0ABN2MTS1</accession>
<evidence type="ECO:0000256" key="2">
    <source>
        <dbReference type="ARBA" id="ARBA00022475"/>
    </source>
</evidence>
<evidence type="ECO:0000256" key="6">
    <source>
        <dbReference type="SAM" id="Phobius"/>
    </source>
</evidence>
<feature type="domain" description="Major facilitator superfamily (MFS) profile" evidence="7">
    <location>
        <begin position="14"/>
        <end position="385"/>
    </location>
</feature>
<dbReference type="Gene3D" id="1.20.1250.20">
    <property type="entry name" value="MFS general substrate transporter like domains"/>
    <property type="match status" value="1"/>
</dbReference>
<proteinExistence type="predicted"/>
<organism evidence="8 9">
    <name type="scientific">Pseudonocardia ailaonensis</name>
    <dbReference type="NCBI Taxonomy" id="367279"/>
    <lineage>
        <taxon>Bacteria</taxon>
        <taxon>Bacillati</taxon>
        <taxon>Actinomycetota</taxon>
        <taxon>Actinomycetes</taxon>
        <taxon>Pseudonocardiales</taxon>
        <taxon>Pseudonocardiaceae</taxon>
        <taxon>Pseudonocardia</taxon>
    </lineage>
</organism>
<dbReference type="PANTHER" id="PTHR43124">
    <property type="entry name" value="PURINE EFFLUX PUMP PBUE"/>
    <property type="match status" value="1"/>
</dbReference>
<feature type="transmembrane region" description="Helical" evidence="6">
    <location>
        <begin position="109"/>
        <end position="131"/>
    </location>
</feature>
<sequence length="394" mass="39141">MELREPSNNRLTLQLCLLAAGTFVLGVDGFVLAGLLPAVAADLHVGIPAAGQLTTAFALAYAIGSPIIATVTGRLDRRTVLGVGMVVFLVGMVAQAVGPTFGTVLAGRVVAGLGAAAFQANAFAVAGVLAPPERRARALAVVGAGVALATVAGVPFGVLAGQVLGWRAALWLIVALAAVAAALTVLLPRVVLPAVPLRTRLALFGNPRMLALLVLTALLVIPQFAVVAYVAPLLGSDGPGASRVLVALVVFGVAFVIGNRLVGHLVDRFGSVPVQVVGLSVSLVALLGLWAVRPAPAATLVAFALFGLVGSFQVIPQQNRVFAAGGPVATVALGLNGSMIYVGSGLGAALGGGVVATAGTAALAPVAAGAVVVTLVAVALTRRVDRTAPSPTPA</sequence>
<feature type="transmembrane region" description="Helical" evidence="6">
    <location>
        <begin position="354"/>
        <end position="380"/>
    </location>
</feature>
<keyword evidence="9" id="KW-1185">Reference proteome</keyword>
<name>A0ABN2MTS1_9PSEU</name>
<dbReference type="RefSeq" id="WP_344413962.1">
    <property type="nucleotide sequence ID" value="NZ_BAAAQK010000004.1"/>
</dbReference>
<dbReference type="PANTHER" id="PTHR43124:SF10">
    <property type="entry name" value="PURINE EFFLUX PUMP PBUE"/>
    <property type="match status" value="1"/>
</dbReference>
<feature type="transmembrane region" description="Helical" evidence="6">
    <location>
        <begin position="138"/>
        <end position="162"/>
    </location>
</feature>
<evidence type="ECO:0000256" key="1">
    <source>
        <dbReference type="ARBA" id="ARBA00004651"/>
    </source>
</evidence>
<comment type="caution">
    <text evidence="8">The sequence shown here is derived from an EMBL/GenBank/DDBJ whole genome shotgun (WGS) entry which is preliminary data.</text>
</comment>